<comment type="caution">
    <text evidence="2">The sequence shown here is derived from an EMBL/GenBank/DDBJ whole genome shotgun (WGS) entry which is preliminary data.</text>
</comment>
<feature type="transmembrane region" description="Helical" evidence="1">
    <location>
        <begin position="210"/>
        <end position="230"/>
    </location>
</feature>
<protein>
    <submittedName>
        <fullName evidence="2">Uncharacterized protein</fullName>
    </submittedName>
</protein>
<organism evidence="2 3">
    <name type="scientific">Candidatus Sedimenticola endophacoides</name>
    <dbReference type="NCBI Taxonomy" id="2548426"/>
    <lineage>
        <taxon>Bacteria</taxon>
        <taxon>Pseudomonadati</taxon>
        <taxon>Pseudomonadota</taxon>
        <taxon>Gammaproteobacteria</taxon>
        <taxon>Chromatiales</taxon>
        <taxon>Sedimenticolaceae</taxon>
        <taxon>Sedimenticola</taxon>
    </lineage>
</organism>
<feature type="transmembrane region" description="Helical" evidence="1">
    <location>
        <begin position="54"/>
        <end position="75"/>
    </location>
</feature>
<sequence length="546" mass="61139">MLHIINGLLVLWLCIKVIQAYTGQQLTNRVILTATAATLPWVLNPFLVSTTLYIVQRMTQLSTLFALLGLILYLTGREALCQRPARAYALMTAGLAGGTLLATFSKENGALLPLLALTIEWAIYSRKSIPKPNRTWIILFLYIPSSTFLVYTITHWSTILTRYESRSFDLEQRIATEGIILWDYIAHLFIPRIQSRGLFHDSYPVADGILSSPGSVIGLLALACLILVLIKIRKRNGLISAAGLFFLSGHLMESTVLPLELYFEHRNYLPSVLLFLPIAQGITSLRPRLAWVIAIAWITLITSITFQRASLWGNQPLLILTWSEINPDSIRTQIVATNELQRLNRPGMALALINGAVSKKPGAISLHLRRLLLRLEYNSRSESEWKELLHLVETQTAPFPIYKVLTLFERMVGISAQQQQGAYSKEDILHLLKTLNNRQGSGPGTGDDHLLQHLIGTLEISRGNFKAAHAAFLRSLESRPQAEAGMAQAGALAEAGAFDEATSLLDHIEQTVLEIKRDKKEYYLQEIGRFRTMIDRDRKNRAANDG</sequence>
<keyword evidence="1" id="KW-0472">Membrane</keyword>
<keyword evidence="3" id="KW-1185">Reference proteome</keyword>
<keyword evidence="1" id="KW-0812">Transmembrane</keyword>
<proteinExistence type="predicted"/>
<evidence type="ECO:0000313" key="3">
    <source>
        <dbReference type="Proteomes" id="UP000243361"/>
    </source>
</evidence>
<dbReference type="AlphaFoldDB" id="A0A657PIH2"/>
<reference evidence="2" key="1">
    <citation type="submission" date="2017-02" db="EMBL/GenBank/DDBJ databases">
        <title>Novel co-symbiosis in the unique lucinid bivalve Phacoides pectinatus.</title>
        <authorList>
            <person name="Lim S.J."/>
            <person name="Davis B.G."/>
            <person name="Gill D.E."/>
            <person name="Engel A.S."/>
            <person name="Anderson L.C."/>
            <person name="Campbell B.J."/>
        </authorList>
    </citation>
    <scope>NUCLEOTIDE SEQUENCE [LARGE SCALE GENOMIC DNA]</scope>
    <source>
        <strain evidence="2">LUC13016_P6</strain>
    </source>
</reference>
<feature type="transmembrane region" description="Helical" evidence="1">
    <location>
        <begin position="289"/>
        <end position="306"/>
    </location>
</feature>
<keyword evidence="1" id="KW-1133">Transmembrane helix</keyword>
<dbReference type="Proteomes" id="UP000243361">
    <property type="component" value="Unassembled WGS sequence"/>
</dbReference>
<feature type="transmembrane region" description="Helical" evidence="1">
    <location>
        <begin position="135"/>
        <end position="153"/>
    </location>
</feature>
<evidence type="ECO:0000313" key="2">
    <source>
        <dbReference type="EMBL" id="OQX32803.1"/>
    </source>
</evidence>
<accession>A0A657PIH2</accession>
<feature type="transmembrane region" description="Helical" evidence="1">
    <location>
        <begin position="87"/>
        <end position="105"/>
    </location>
</feature>
<evidence type="ECO:0000256" key="1">
    <source>
        <dbReference type="SAM" id="Phobius"/>
    </source>
</evidence>
<gene>
    <name evidence="2" type="ORF">B0D84_05610</name>
</gene>
<dbReference type="EMBL" id="MUIE01000370">
    <property type="protein sequence ID" value="OQX32803.1"/>
    <property type="molecule type" value="Genomic_DNA"/>
</dbReference>
<name>A0A657PIH2_9GAMM</name>